<proteinExistence type="predicted"/>
<dbReference type="Proteomes" id="UP001487740">
    <property type="component" value="Unassembled WGS sequence"/>
</dbReference>
<evidence type="ECO:0000313" key="2">
    <source>
        <dbReference type="Proteomes" id="UP001487740"/>
    </source>
</evidence>
<keyword evidence="2" id="KW-1185">Reference proteome</keyword>
<sequence>MAGELQVDRERQMAGEWQLTGELSSDVLDTWLTEFARTVASCQALFFASTVIFPSCFPIITAACLSTSLTKTNVSVSVKRGLLFLVGGSLAIANAVRTGDCGSFQNIIGDTVGLTQASAGSSSVCALC</sequence>
<name>A0AAW0UPU3_SCYPA</name>
<dbReference type="EMBL" id="JARAKH010000009">
    <property type="protein sequence ID" value="KAK8401016.1"/>
    <property type="molecule type" value="Genomic_DNA"/>
</dbReference>
<accession>A0AAW0UPU3</accession>
<gene>
    <name evidence="1" type="ORF">O3P69_002648</name>
</gene>
<protein>
    <submittedName>
        <fullName evidence="1">Uncharacterized protein</fullName>
    </submittedName>
</protein>
<evidence type="ECO:0000313" key="1">
    <source>
        <dbReference type="EMBL" id="KAK8401016.1"/>
    </source>
</evidence>
<comment type="caution">
    <text evidence="1">The sequence shown here is derived from an EMBL/GenBank/DDBJ whole genome shotgun (WGS) entry which is preliminary data.</text>
</comment>
<dbReference type="AlphaFoldDB" id="A0AAW0UPU3"/>
<organism evidence="1 2">
    <name type="scientific">Scylla paramamosain</name>
    <name type="common">Mud crab</name>
    <dbReference type="NCBI Taxonomy" id="85552"/>
    <lineage>
        <taxon>Eukaryota</taxon>
        <taxon>Metazoa</taxon>
        <taxon>Ecdysozoa</taxon>
        <taxon>Arthropoda</taxon>
        <taxon>Crustacea</taxon>
        <taxon>Multicrustacea</taxon>
        <taxon>Malacostraca</taxon>
        <taxon>Eumalacostraca</taxon>
        <taxon>Eucarida</taxon>
        <taxon>Decapoda</taxon>
        <taxon>Pleocyemata</taxon>
        <taxon>Brachyura</taxon>
        <taxon>Eubrachyura</taxon>
        <taxon>Portunoidea</taxon>
        <taxon>Portunidae</taxon>
        <taxon>Portuninae</taxon>
        <taxon>Scylla</taxon>
    </lineage>
</organism>
<reference evidence="1 2" key="1">
    <citation type="submission" date="2023-03" db="EMBL/GenBank/DDBJ databases">
        <title>High-quality genome of Scylla paramamosain provides insights in environmental adaptation.</title>
        <authorList>
            <person name="Zhang L."/>
        </authorList>
    </citation>
    <scope>NUCLEOTIDE SEQUENCE [LARGE SCALE GENOMIC DNA]</scope>
    <source>
        <strain evidence="1">LZ_2023a</strain>
        <tissue evidence="1">Muscle</tissue>
    </source>
</reference>